<keyword evidence="1" id="KW-0812">Transmembrane</keyword>
<sequence length="132" mass="14678">MSLVQSKLENEPKKRLFGEPRAPKDYLPHAGRSCFPRMICRRGVFGGCFAIEVVVSSGRCFAVEVAWTDALPSGGYHLRLHINTGDQRVELFCVRFSCLGLSCGGSPTLCFLISFVLWTSLVIHELLTNPLF</sequence>
<keyword evidence="3" id="KW-1185">Reference proteome</keyword>
<reference evidence="2 3" key="1">
    <citation type="journal article" date="2009" name="Nature">
        <title>The Sorghum bicolor genome and the diversification of grasses.</title>
        <authorList>
            <person name="Paterson A.H."/>
            <person name="Bowers J.E."/>
            <person name="Bruggmann R."/>
            <person name="Dubchak I."/>
            <person name="Grimwood J."/>
            <person name="Gundlach H."/>
            <person name="Haberer G."/>
            <person name="Hellsten U."/>
            <person name="Mitros T."/>
            <person name="Poliakov A."/>
            <person name="Schmutz J."/>
            <person name="Spannagl M."/>
            <person name="Tang H."/>
            <person name="Wang X."/>
            <person name="Wicker T."/>
            <person name="Bharti A.K."/>
            <person name="Chapman J."/>
            <person name="Feltus F.A."/>
            <person name="Gowik U."/>
            <person name="Grigoriev I.V."/>
            <person name="Lyons E."/>
            <person name="Maher C.A."/>
            <person name="Martis M."/>
            <person name="Narechania A."/>
            <person name="Otillar R.P."/>
            <person name="Penning B.W."/>
            <person name="Salamov A.A."/>
            <person name="Wang Y."/>
            <person name="Zhang L."/>
            <person name="Carpita N.C."/>
            <person name="Freeling M."/>
            <person name="Gingle A.R."/>
            <person name="Hash C.T."/>
            <person name="Keller B."/>
            <person name="Klein P."/>
            <person name="Kresovich S."/>
            <person name="McCann M.C."/>
            <person name="Ming R."/>
            <person name="Peterson D.G."/>
            <person name="Mehboob-ur-Rahman"/>
            <person name="Ware D."/>
            <person name="Westhoff P."/>
            <person name="Mayer K.F."/>
            <person name="Messing J."/>
            <person name="Rokhsar D.S."/>
        </authorList>
    </citation>
    <scope>NUCLEOTIDE SEQUENCE [LARGE SCALE GENOMIC DNA]</scope>
    <source>
        <strain evidence="3">cv. BTx623</strain>
    </source>
</reference>
<proteinExistence type="predicted"/>
<keyword evidence="1" id="KW-0472">Membrane</keyword>
<dbReference type="Gramene" id="OQU92892">
    <property type="protein sequence ID" value="OQU92892"/>
    <property type="gene ID" value="SORBI_3001G432550"/>
</dbReference>
<dbReference type="InParanoid" id="A0A1Z5SAE2"/>
<evidence type="ECO:0000313" key="2">
    <source>
        <dbReference type="EMBL" id="OQU92892.1"/>
    </source>
</evidence>
<keyword evidence="1" id="KW-1133">Transmembrane helix</keyword>
<organism evidence="2 3">
    <name type="scientific">Sorghum bicolor</name>
    <name type="common">Sorghum</name>
    <name type="synonym">Sorghum vulgare</name>
    <dbReference type="NCBI Taxonomy" id="4558"/>
    <lineage>
        <taxon>Eukaryota</taxon>
        <taxon>Viridiplantae</taxon>
        <taxon>Streptophyta</taxon>
        <taxon>Embryophyta</taxon>
        <taxon>Tracheophyta</taxon>
        <taxon>Spermatophyta</taxon>
        <taxon>Magnoliopsida</taxon>
        <taxon>Liliopsida</taxon>
        <taxon>Poales</taxon>
        <taxon>Poaceae</taxon>
        <taxon>PACMAD clade</taxon>
        <taxon>Panicoideae</taxon>
        <taxon>Andropogonodae</taxon>
        <taxon>Andropogoneae</taxon>
        <taxon>Sorghinae</taxon>
        <taxon>Sorghum</taxon>
    </lineage>
</organism>
<reference evidence="3" key="2">
    <citation type="journal article" date="2018" name="Plant J.">
        <title>The Sorghum bicolor reference genome: improved assembly, gene annotations, a transcriptome atlas, and signatures of genome organization.</title>
        <authorList>
            <person name="McCormick R.F."/>
            <person name="Truong S.K."/>
            <person name="Sreedasyam A."/>
            <person name="Jenkins J."/>
            <person name="Shu S."/>
            <person name="Sims D."/>
            <person name="Kennedy M."/>
            <person name="Amirebrahimi M."/>
            <person name="Weers B.D."/>
            <person name="McKinley B."/>
            <person name="Mattison A."/>
            <person name="Morishige D.T."/>
            <person name="Grimwood J."/>
            <person name="Schmutz J."/>
            <person name="Mullet J.E."/>
        </authorList>
    </citation>
    <scope>NUCLEOTIDE SEQUENCE [LARGE SCALE GENOMIC DNA]</scope>
    <source>
        <strain evidence="3">cv. BTx623</strain>
    </source>
</reference>
<feature type="transmembrane region" description="Helical" evidence="1">
    <location>
        <begin position="98"/>
        <end position="123"/>
    </location>
</feature>
<dbReference type="AlphaFoldDB" id="A0A1Z5SAE2"/>
<dbReference type="Proteomes" id="UP000000768">
    <property type="component" value="Chromosome 1"/>
</dbReference>
<accession>A0A1Z5SAE2</accession>
<dbReference type="EMBL" id="CM000760">
    <property type="protein sequence ID" value="OQU92892.1"/>
    <property type="molecule type" value="Genomic_DNA"/>
</dbReference>
<evidence type="ECO:0000256" key="1">
    <source>
        <dbReference type="SAM" id="Phobius"/>
    </source>
</evidence>
<gene>
    <name evidence="2" type="ORF">SORBI_3001G432550</name>
</gene>
<name>A0A1Z5SAE2_SORBI</name>
<evidence type="ECO:0000313" key="3">
    <source>
        <dbReference type="Proteomes" id="UP000000768"/>
    </source>
</evidence>
<protein>
    <submittedName>
        <fullName evidence="2">Uncharacterized protein</fullName>
    </submittedName>
</protein>